<dbReference type="GO" id="GO:0031490">
    <property type="term" value="F:chromatin DNA binding"/>
    <property type="evidence" value="ECO:0007669"/>
    <property type="project" value="TreeGrafter"/>
</dbReference>
<reference evidence="7" key="1">
    <citation type="journal article" date="2014" name="Nat. Commun.">
        <title>The rainbow trout genome provides novel insights into evolution after whole-genome duplication in vertebrates.</title>
        <authorList>
            <person name="Berthelot C."/>
            <person name="Brunet F."/>
            <person name="Chalopin D."/>
            <person name="Juanchich A."/>
            <person name="Bernard M."/>
            <person name="Noel B."/>
            <person name="Bento P."/>
            <person name="Da Silva C."/>
            <person name="Labadie K."/>
            <person name="Alberti A."/>
            <person name="Aury J.M."/>
            <person name="Louis A."/>
            <person name="Dehais P."/>
            <person name="Bardou P."/>
            <person name="Montfort J."/>
            <person name="Klopp C."/>
            <person name="Cabau C."/>
            <person name="Gaspin C."/>
            <person name="Thorgaard G.H."/>
            <person name="Boussaha M."/>
            <person name="Quillet E."/>
            <person name="Guyomard R."/>
            <person name="Galiana D."/>
            <person name="Bobe J."/>
            <person name="Volff J.N."/>
            <person name="Genet C."/>
            <person name="Wincker P."/>
            <person name="Jaillon O."/>
            <person name="Roest Crollius H."/>
            <person name="Guiguen Y."/>
        </authorList>
    </citation>
    <scope>NUCLEOTIDE SEQUENCE [LARGE SCALE GENOMIC DNA]</scope>
</reference>
<dbReference type="InterPro" id="IPR051365">
    <property type="entry name" value="TOX_HMG-box_domain"/>
</dbReference>
<evidence type="ECO:0000256" key="6">
    <source>
        <dbReference type="SAM" id="MobiDB-lite"/>
    </source>
</evidence>
<keyword evidence="5" id="KW-0539">Nucleus</keyword>
<organism evidence="7 8">
    <name type="scientific">Oncorhynchus mykiss</name>
    <name type="common">Rainbow trout</name>
    <name type="synonym">Salmo gairdneri</name>
    <dbReference type="NCBI Taxonomy" id="8022"/>
    <lineage>
        <taxon>Eukaryota</taxon>
        <taxon>Metazoa</taxon>
        <taxon>Chordata</taxon>
        <taxon>Craniata</taxon>
        <taxon>Vertebrata</taxon>
        <taxon>Euteleostomi</taxon>
        <taxon>Actinopterygii</taxon>
        <taxon>Neopterygii</taxon>
        <taxon>Teleostei</taxon>
        <taxon>Protacanthopterygii</taxon>
        <taxon>Salmoniformes</taxon>
        <taxon>Salmonidae</taxon>
        <taxon>Salmoninae</taxon>
        <taxon>Oncorhynchus</taxon>
    </lineage>
</organism>
<evidence type="ECO:0000313" key="7">
    <source>
        <dbReference type="EMBL" id="CDQ83588.1"/>
    </source>
</evidence>
<reference evidence="7" key="2">
    <citation type="submission" date="2014-03" db="EMBL/GenBank/DDBJ databases">
        <authorList>
            <person name="Genoscope - CEA"/>
        </authorList>
    </citation>
    <scope>NUCLEOTIDE SEQUENCE</scope>
</reference>
<dbReference type="Proteomes" id="UP000193380">
    <property type="component" value="Unassembled WGS sequence"/>
</dbReference>
<dbReference type="STRING" id="8022.A0A060XV99"/>
<evidence type="ECO:0000256" key="4">
    <source>
        <dbReference type="ARBA" id="ARBA00023125"/>
    </source>
</evidence>
<proteinExistence type="predicted"/>
<accession>A0A060XV99</accession>
<dbReference type="GO" id="GO:0006357">
    <property type="term" value="P:regulation of transcription by RNA polymerase II"/>
    <property type="evidence" value="ECO:0007669"/>
    <property type="project" value="TreeGrafter"/>
</dbReference>
<evidence type="ECO:0000256" key="5">
    <source>
        <dbReference type="ARBA" id="ARBA00023242"/>
    </source>
</evidence>
<comment type="subcellular location">
    <subcellularLocation>
        <location evidence="2">Chromosome</location>
    </subcellularLocation>
    <subcellularLocation>
        <location evidence="1">Nucleus</location>
    </subcellularLocation>
</comment>
<dbReference type="EMBL" id="FR906211">
    <property type="protein sequence ID" value="CDQ83588.1"/>
    <property type="molecule type" value="Genomic_DNA"/>
</dbReference>
<evidence type="ECO:0008006" key="9">
    <source>
        <dbReference type="Google" id="ProtNLM"/>
    </source>
</evidence>
<sequence>MQNTPPPPRLQQMVHAQAPPPLQAKPRGGGAGGATAPPPLQIKMVHPSDLDSPIIVTAAGGLAASGGFNPNSGKVVQSSAIVMAYSTEAEDGAEGEEGMQVELNVSSGPVVTQASSPNLCVRAGCTNPAVENKDWDREYCSNECVATHCRDVFMAWCAIRGQNSTSVT</sequence>
<evidence type="ECO:0000313" key="8">
    <source>
        <dbReference type="Proteomes" id="UP000193380"/>
    </source>
</evidence>
<protein>
    <recommendedName>
        <fullName evidence="9">TOX high mobility group box family member 4</fullName>
    </recommendedName>
</protein>
<keyword evidence="3" id="KW-0158">Chromosome</keyword>
<keyword evidence="4" id="KW-0238">DNA-binding</keyword>
<gene>
    <name evidence="7" type="ORF">GSONMT00020300001</name>
</gene>
<name>A0A060XV99_ONCMY</name>
<dbReference type="GO" id="GO:0005634">
    <property type="term" value="C:nucleus"/>
    <property type="evidence" value="ECO:0007669"/>
    <property type="project" value="UniProtKB-SubCell"/>
</dbReference>
<evidence type="ECO:0000256" key="2">
    <source>
        <dbReference type="ARBA" id="ARBA00004286"/>
    </source>
</evidence>
<dbReference type="PANTHER" id="PTHR45781:SF2">
    <property type="entry name" value="TOX HIGH MOBILITY GROUP BOX FAMILY MEMBER 4"/>
    <property type="match status" value="1"/>
</dbReference>
<evidence type="ECO:0000256" key="3">
    <source>
        <dbReference type="ARBA" id="ARBA00022454"/>
    </source>
</evidence>
<dbReference type="PANTHER" id="PTHR45781">
    <property type="entry name" value="AGAP000281-PA"/>
    <property type="match status" value="1"/>
</dbReference>
<evidence type="ECO:0000256" key="1">
    <source>
        <dbReference type="ARBA" id="ARBA00004123"/>
    </source>
</evidence>
<dbReference type="GO" id="GO:0005694">
    <property type="term" value="C:chromosome"/>
    <property type="evidence" value="ECO:0007669"/>
    <property type="project" value="UniProtKB-SubCell"/>
</dbReference>
<dbReference type="AlphaFoldDB" id="A0A060XV99"/>
<feature type="region of interest" description="Disordered" evidence="6">
    <location>
        <begin position="1"/>
        <end position="38"/>
    </location>
</feature>
<dbReference type="PaxDb" id="8022-A0A060XV99"/>